<evidence type="ECO:0000256" key="8">
    <source>
        <dbReference type="ARBA" id="ARBA00047899"/>
    </source>
</evidence>
<feature type="binding site" evidence="11">
    <location>
        <begin position="51"/>
        <end position="53"/>
    </location>
    <ligand>
        <name>ATP</name>
        <dbReference type="ChEBI" id="CHEBI:30616"/>
    </ligand>
</feature>
<evidence type="ECO:0000256" key="1">
    <source>
        <dbReference type="ARBA" id="ARBA00012513"/>
    </source>
</evidence>
<dbReference type="AlphaFoldDB" id="A0A9P6Q8T2"/>
<evidence type="ECO:0000256" key="13">
    <source>
        <dbReference type="RuleBase" id="RU367134"/>
    </source>
</evidence>
<dbReference type="GO" id="GO:0090266">
    <property type="term" value="P:regulation of mitotic cell cycle spindle assembly checkpoint"/>
    <property type="evidence" value="ECO:0007669"/>
    <property type="project" value="UniProtKB-ARBA"/>
</dbReference>
<dbReference type="InterPro" id="IPR000719">
    <property type="entry name" value="Prot_kinase_dom"/>
</dbReference>
<evidence type="ECO:0000256" key="3">
    <source>
        <dbReference type="ARBA" id="ARBA00022527"/>
    </source>
</evidence>
<dbReference type="GO" id="GO:0032465">
    <property type="term" value="P:regulation of cytokinesis"/>
    <property type="evidence" value="ECO:0007669"/>
    <property type="project" value="UniProtKB-ARBA"/>
</dbReference>
<feature type="binding site" evidence="11">
    <location>
        <position position="2"/>
    </location>
    <ligand>
        <name>ATP</name>
        <dbReference type="ChEBI" id="CHEBI:30616"/>
    </ligand>
</feature>
<dbReference type="FunFam" id="1.10.510.10:FF:000235">
    <property type="entry name" value="Serine/threonine-protein kinase ark1"/>
    <property type="match status" value="1"/>
</dbReference>
<keyword evidence="7 11" id="KW-0067">ATP-binding</keyword>
<dbReference type="Pfam" id="PF00069">
    <property type="entry name" value="Pkinase"/>
    <property type="match status" value="1"/>
</dbReference>
<dbReference type="OrthoDB" id="377346at2759"/>
<evidence type="ECO:0000256" key="9">
    <source>
        <dbReference type="ARBA" id="ARBA00048679"/>
    </source>
</evidence>
<dbReference type="GO" id="GO:0072479">
    <property type="term" value="P:response to mitotic cell cycle spindle assembly checkpoint signaling"/>
    <property type="evidence" value="ECO:0007669"/>
    <property type="project" value="UniProtKB-ARBA"/>
</dbReference>
<dbReference type="PROSITE" id="PS50011">
    <property type="entry name" value="PROTEIN_KINASE_DOM"/>
    <property type="match status" value="1"/>
</dbReference>
<dbReference type="GO" id="GO:0044779">
    <property type="term" value="P:meiotic spindle checkpoint signaling"/>
    <property type="evidence" value="ECO:0007669"/>
    <property type="project" value="UniProtKB-ARBA"/>
</dbReference>
<evidence type="ECO:0000256" key="4">
    <source>
        <dbReference type="ARBA" id="ARBA00022679"/>
    </source>
</evidence>
<dbReference type="GO" id="GO:0000776">
    <property type="term" value="C:kinetochore"/>
    <property type="evidence" value="ECO:0007669"/>
    <property type="project" value="UniProtKB-ARBA"/>
</dbReference>
<evidence type="ECO:0000313" key="16">
    <source>
        <dbReference type="Proteomes" id="UP000807716"/>
    </source>
</evidence>
<feature type="binding site" evidence="11">
    <location>
        <begin position="100"/>
        <end position="101"/>
    </location>
    <ligand>
        <name>ATP</name>
        <dbReference type="ChEBI" id="CHEBI:30616"/>
    </ligand>
</feature>
<evidence type="ECO:0000256" key="12">
    <source>
        <dbReference type="PIRSR" id="PIRSR630616-3"/>
    </source>
</evidence>
<sequence length="236" mass="27489">MKVLKKDELRRHKMETQLRREIEIQSNLQHKNILRLDSFFHDHKHIYLVLEFAVQGELYKRLKKAGKFPEWLASRYIRELASALSYLHRKNIIHRDIKPENLLLGLDGELKISDFGWSVHSLNKRRQTLCGTLDYLAPEMVESRSHTSAVDLWSVGVLCFEFLVGSPPFEDTRSGTYERIAKVDFTVPPHVSPEAKHLIESLIQYLPSDRMSLDRVLIHPWIVEHASGRNNEGQNS</sequence>
<organism evidence="15 16">
    <name type="scientific">Actinomortierella ambigua</name>
    <dbReference type="NCBI Taxonomy" id="1343610"/>
    <lineage>
        <taxon>Eukaryota</taxon>
        <taxon>Fungi</taxon>
        <taxon>Fungi incertae sedis</taxon>
        <taxon>Mucoromycota</taxon>
        <taxon>Mortierellomycotina</taxon>
        <taxon>Mortierellomycetes</taxon>
        <taxon>Mortierellales</taxon>
        <taxon>Mortierellaceae</taxon>
        <taxon>Actinomortierella</taxon>
    </lineage>
</organism>
<protein>
    <recommendedName>
        <fullName evidence="2 13">Aurora kinase</fullName>
        <ecNumber evidence="1 13">2.7.11.1</ecNumber>
    </recommendedName>
</protein>
<dbReference type="SMART" id="SM00220">
    <property type="entry name" value="S_TKc"/>
    <property type="match status" value="1"/>
</dbReference>
<dbReference type="InterPro" id="IPR008271">
    <property type="entry name" value="Ser/Thr_kinase_AS"/>
</dbReference>
<dbReference type="InterPro" id="IPR030616">
    <property type="entry name" value="Aur-like"/>
</dbReference>
<dbReference type="GO" id="GO:0032133">
    <property type="term" value="C:chromosome passenger complex"/>
    <property type="evidence" value="ECO:0007669"/>
    <property type="project" value="UniProtKB-ARBA"/>
</dbReference>
<evidence type="ECO:0000259" key="14">
    <source>
        <dbReference type="PROSITE" id="PS50011"/>
    </source>
</evidence>
<evidence type="ECO:0000256" key="11">
    <source>
        <dbReference type="PIRSR" id="PIRSR630616-2"/>
    </source>
</evidence>
<dbReference type="GO" id="GO:0045143">
    <property type="term" value="P:homologous chromosome segregation"/>
    <property type="evidence" value="ECO:0007669"/>
    <property type="project" value="UniProtKB-ARBA"/>
</dbReference>
<comment type="similarity">
    <text evidence="13">Belongs to the protein kinase superfamily. Ser/Thr protein kinase family. Aurora subfamily.</text>
</comment>
<dbReference type="PROSITE" id="PS00108">
    <property type="entry name" value="PROTEIN_KINASE_ST"/>
    <property type="match status" value="1"/>
</dbReference>
<comment type="catalytic activity">
    <reaction evidence="9 13">
        <text>L-seryl-[protein] + ATP = O-phospho-L-seryl-[protein] + ADP + H(+)</text>
        <dbReference type="Rhea" id="RHEA:17989"/>
        <dbReference type="Rhea" id="RHEA-COMP:9863"/>
        <dbReference type="Rhea" id="RHEA-COMP:11604"/>
        <dbReference type="ChEBI" id="CHEBI:15378"/>
        <dbReference type="ChEBI" id="CHEBI:29999"/>
        <dbReference type="ChEBI" id="CHEBI:30616"/>
        <dbReference type="ChEBI" id="CHEBI:83421"/>
        <dbReference type="ChEBI" id="CHEBI:456216"/>
        <dbReference type="EC" id="2.7.11.1"/>
    </reaction>
</comment>
<dbReference type="EC" id="2.7.11.1" evidence="1 13"/>
<dbReference type="GO" id="GO:1902115">
    <property type="term" value="P:regulation of organelle assembly"/>
    <property type="evidence" value="ECO:0007669"/>
    <property type="project" value="UniProtKB-ARBA"/>
</dbReference>
<feature type="cross-link" description="Glycyl lysine isopeptide (Lys-Gly) (interchain with G-Cter in SUMO2)" evidence="12">
    <location>
        <position position="98"/>
    </location>
</feature>
<feature type="domain" description="Protein kinase" evidence="14">
    <location>
        <begin position="1"/>
        <end position="222"/>
    </location>
</feature>
<evidence type="ECO:0000256" key="7">
    <source>
        <dbReference type="ARBA" id="ARBA00022840"/>
    </source>
</evidence>
<evidence type="ECO:0000313" key="15">
    <source>
        <dbReference type="EMBL" id="KAG0261938.1"/>
    </source>
</evidence>
<keyword evidence="6 13" id="KW-0418">Kinase</keyword>
<dbReference type="GO" id="GO:0008608">
    <property type="term" value="P:attachment of spindle microtubules to kinetochore"/>
    <property type="evidence" value="ECO:0007669"/>
    <property type="project" value="UniProtKB-ARBA"/>
</dbReference>
<dbReference type="SUPFAM" id="SSF56112">
    <property type="entry name" value="Protein kinase-like (PK-like)"/>
    <property type="match status" value="1"/>
</dbReference>
<dbReference type="PIRSF" id="PIRSF000654">
    <property type="entry name" value="Integrin-linked_kinase"/>
    <property type="match status" value="1"/>
</dbReference>
<dbReference type="GO" id="GO:0051233">
    <property type="term" value="C:spindle midzone"/>
    <property type="evidence" value="ECO:0007669"/>
    <property type="project" value="UniProtKB-ARBA"/>
</dbReference>
<dbReference type="PANTHER" id="PTHR24350">
    <property type="entry name" value="SERINE/THREONINE-PROTEIN KINASE IAL-RELATED"/>
    <property type="match status" value="1"/>
</dbReference>
<accession>A0A9P6Q8T2</accession>
<dbReference type="GO" id="GO:0005524">
    <property type="term" value="F:ATP binding"/>
    <property type="evidence" value="ECO:0007669"/>
    <property type="project" value="UniProtKB-UniRule"/>
</dbReference>
<gene>
    <name evidence="15" type="primary">IPL1</name>
    <name evidence="15" type="ORF">DFQ27_002710</name>
</gene>
<keyword evidence="5 11" id="KW-0547">Nucleotide-binding</keyword>
<evidence type="ECO:0000256" key="5">
    <source>
        <dbReference type="ARBA" id="ARBA00022741"/>
    </source>
</evidence>
<evidence type="ECO:0000256" key="10">
    <source>
        <dbReference type="PIRSR" id="PIRSR630616-1"/>
    </source>
</evidence>
<name>A0A9P6Q8T2_9FUNG</name>
<keyword evidence="16" id="KW-1185">Reference proteome</keyword>
<dbReference type="FunFam" id="3.30.200.20:FF:000042">
    <property type="entry name" value="Aurora kinase A"/>
    <property type="match status" value="1"/>
</dbReference>
<dbReference type="InterPro" id="IPR011009">
    <property type="entry name" value="Kinase-like_dom_sf"/>
</dbReference>
<feature type="active site" description="Proton acceptor" evidence="10">
    <location>
        <position position="96"/>
    </location>
</feature>
<feature type="binding site" evidence="11">
    <location>
        <position position="114"/>
    </location>
    <ligand>
        <name>ATP</name>
        <dbReference type="ChEBI" id="CHEBI:30616"/>
    </ligand>
</feature>
<dbReference type="GO" id="GO:0004674">
    <property type="term" value="F:protein serine/threonine kinase activity"/>
    <property type="evidence" value="ECO:0007669"/>
    <property type="project" value="UniProtKB-KW"/>
</dbReference>
<dbReference type="EMBL" id="JAAAJB010000202">
    <property type="protein sequence ID" value="KAG0261938.1"/>
    <property type="molecule type" value="Genomic_DNA"/>
</dbReference>
<evidence type="ECO:0000256" key="6">
    <source>
        <dbReference type="ARBA" id="ARBA00022777"/>
    </source>
</evidence>
<dbReference type="Proteomes" id="UP000807716">
    <property type="component" value="Unassembled WGS sequence"/>
</dbReference>
<dbReference type="Gene3D" id="1.10.510.10">
    <property type="entry name" value="Transferase(Phosphotransferase) domain 1"/>
    <property type="match status" value="1"/>
</dbReference>
<comment type="catalytic activity">
    <reaction evidence="8 13">
        <text>L-threonyl-[protein] + ATP = O-phospho-L-threonyl-[protein] + ADP + H(+)</text>
        <dbReference type="Rhea" id="RHEA:46608"/>
        <dbReference type="Rhea" id="RHEA-COMP:11060"/>
        <dbReference type="Rhea" id="RHEA-COMP:11605"/>
        <dbReference type="ChEBI" id="CHEBI:15378"/>
        <dbReference type="ChEBI" id="CHEBI:30013"/>
        <dbReference type="ChEBI" id="CHEBI:30616"/>
        <dbReference type="ChEBI" id="CHEBI:61977"/>
        <dbReference type="ChEBI" id="CHEBI:456216"/>
        <dbReference type="EC" id="2.7.11.1"/>
    </reaction>
</comment>
<proteinExistence type="inferred from homology"/>
<dbReference type="CDD" id="cd14007">
    <property type="entry name" value="STKc_Aurora"/>
    <property type="match status" value="1"/>
</dbReference>
<keyword evidence="3 13" id="KW-0723">Serine/threonine-protein kinase</keyword>
<keyword evidence="4 13" id="KW-0808">Transferase</keyword>
<evidence type="ECO:0000256" key="2">
    <source>
        <dbReference type="ARBA" id="ARBA00021157"/>
    </source>
</evidence>
<comment type="caution">
    <text evidence="15">The sequence shown here is derived from an EMBL/GenBank/DDBJ whole genome shotgun (WGS) entry which is preliminary data.</text>
</comment>
<reference evidence="15" key="1">
    <citation type="journal article" date="2020" name="Fungal Divers.">
        <title>Resolving the Mortierellaceae phylogeny through synthesis of multi-gene phylogenetics and phylogenomics.</title>
        <authorList>
            <person name="Vandepol N."/>
            <person name="Liber J."/>
            <person name="Desiro A."/>
            <person name="Na H."/>
            <person name="Kennedy M."/>
            <person name="Barry K."/>
            <person name="Grigoriev I.V."/>
            <person name="Miller A.N."/>
            <person name="O'Donnell K."/>
            <person name="Stajich J.E."/>
            <person name="Bonito G."/>
        </authorList>
    </citation>
    <scope>NUCLEOTIDE SEQUENCE</scope>
    <source>
        <strain evidence="15">BC1065</strain>
    </source>
</reference>